<dbReference type="SUPFAM" id="SSF100950">
    <property type="entry name" value="NagB/RpiA/CoA transferase-like"/>
    <property type="match status" value="1"/>
</dbReference>
<evidence type="ECO:0000313" key="3">
    <source>
        <dbReference type="Proteomes" id="UP000460549"/>
    </source>
</evidence>
<dbReference type="RefSeq" id="WP_154424078.1">
    <property type="nucleotide sequence ID" value="NZ_VUNN01000001.1"/>
</dbReference>
<evidence type="ECO:0000259" key="1">
    <source>
        <dbReference type="Pfam" id="PF01182"/>
    </source>
</evidence>
<keyword evidence="3" id="KW-1185">Reference proteome</keyword>
<gene>
    <name evidence="2" type="ORF">FYJ80_00025</name>
</gene>
<feature type="domain" description="Glucosamine/galactosamine-6-phosphate isomerase" evidence="1">
    <location>
        <begin position="8"/>
        <end position="225"/>
    </location>
</feature>
<dbReference type="Proteomes" id="UP000460549">
    <property type="component" value="Unassembled WGS sequence"/>
</dbReference>
<protein>
    <submittedName>
        <fullName evidence="2">Glucosamine-6-phosphate deaminase</fullName>
    </submittedName>
</protein>
<dbReference type="GO" id="GO:0005975">
    <property type="term" value="P:carbohydrate metabolic process"/>
    <property type="evidence" value="ECO:0007669"/>
    <property type="project" value="InterPro"/>
</dbReference>
<dbReference type="PANTHER" id="PTHR42892">
    <property type="entry name" value="GLUCOSAMINE-6-PHOSPHATE DEAMINASE-LIKE PROTEIN BT_0258-RELATED"/>
    <property type="match status" value="1"/>
</dbReference>
<proteinExistence type="predicted"/>
<dbReference type="InterPro" id="IPR052960">
    <property type="entry name" value="GlcN6P_deaminase-like"/>
</dbReference>
<name>A0A7X2PAC2_9SPIO</name>
<dbReference type="InterPro" id="IPR006148">
    <property type="entry name" value="Glc/Gal-6P_isomerase"/>
</dbReference>
<sequence length="250" mass="27985">MKVTICDNRKQLGYQAAQEGAYFINQAISERGEANVVFVTGKSQVMTLFHLTQQNVDWTKVNIYHLDEFIGIEQSSMASSYSFLNEYLLSKIGKVKSYHPIDSCKDNVSKTIEALNKELNAHPLDVAFICIGENGHLAFNDPPADFDTTDPYILVNLERRSRKQQVSEGWFKNLDDVPEEAITMSVSQILSSKHIIVSCPDQRKAKAVAACLFEDISPLSPSSALRYAASCSLYLDRLSSCLVFGDRRTN</sequence>
<dbReference type="Pfam" id="PF01182">
    <property type="entry name" value="Glucosamine_iso"/>
    <property type="match status" value="1"/>
</dbReference>
<accession>A0A7X2PAC2</accession>
<evidence type="ECO:0000313" key="2">
    <source>
        <dbReference type="EMBL" id="MSU05173.1"/>
    </source>
</evidence>
<dbReference type="PANTHER" id="PTHR42892:SF1">
    <property type="entry name" value="GLUCOSAMINE-6-PHOSPHATE ISOMERASE"/>
    <property type="match status" value="1"/>
</dbReference>
<comment type="caution">
    <text evidence="2">The sequence shown here is derived from an EMBL/GenBank/DDBJ whole genome shotgun (WGS) entry which is preliminary data.</text>
</comment>
<organism evidence="2 3">
    <name type="scientific">Bullifex porci</name>
    <dbReference type="NCBI Taxonomy" id="2606638"/>
    <lineage>
        <taxon>Bacteria</taxon>
        <taxon>Pseudomonadati</taxon>
        <taxon>Spirochaetota</taxon>
        <taxon>Spirochaetia</taxon>
        <taxon>Spirochaetales</taxon>
        <taxon>Spirochaetaceae</taxon>
        <taxon>Bullifex</taxon>
    </lineage>
</organism>
<dbReference type="AlphaFoldDB" id="A0A7X2PAC2"/>
<dbReference type="EMBL" id="VUNN01000001">
    <property type="protein sequence ID" value="MSU05173.1"/>
    <property type="molecule type" value="Genomic_DNA"/>
</dbReference>
<reference evidence="2 3" key="1">
    <citation type="submission" date="2019-08" db="EMBL/GenBank/DDBJ databases">
        <title>In-depth cultivation of the pig gut microbiome towards novel bacterial diversity and tailored functional studies.</title>
        <authorList>
            <person name="Wylensek D."/>
            <person name="Hitch T.C.A."/>
            <person name="Clavel T."/>
        </authorList>
    </citation>
    <scope>NUCLEOTIDE SEQUENCE [LARGE SCALE GENOMIC DNA]</scope>
    <source>
        <strain evidence="2 3">NM-380-WT-3C1</strain>
    </source>
</reference>
<dbReference type="Gene3D" id="3.40.50.1360">
    <property type="match status" value="1"/>
</dbReference>
<dbReference type="InterPro" id="IPR037171">
    <property type="entry name" value="NagB/RpiA_transferase-like"/>
</dbReference>